<dbReference type="Proteomes" id="UP001470230">
    <property type="component" value="Unassembled WGS sequence"/>
</dbReference>
<evidence type="ECO:0000313" key="3">
    <source>
        <dbReference type="Proteomes" id="UP001470230"/>
    </source>
</evidence>
<evidence type="ECO:0000313" key="2">
    <source>
        <dbReference type="EMBL" id="KAK8853878.1"/>
    </source>
</evidence>
<sequence>MEQSLRLLLTEGTKLNEQTLLNVYNKLNAPGNNFASDLYILTAENFFDLPPPLQKHIIDKAENMITIYNRLQEPTSQFQIRGLICQSLINSYRARQQRGIPATELNLKAIDFMLRALKLIQSNSLYQPLALRAVFLFYQIAFPFFILEQRHHLSQITPIALSLLETHLTGKFDANLRLYIAISLLYGCILDDFNKVDDAAKQMGKLFTFVPTDLLQLRYSLLHYYTHFSRKSTGGLIKQKLDLNEQLQKAVVMYQTARSNNATATKDLAEVLKICLAFLENKKEANEETFVAEIIIGETGRLAAQFGQTQIAEECQAKSASARSQIARLHSTLISAELALKSNPTPVERSEIINNCNHIMSLAMYQGDLVTVHDAAAMLWTHSIQIMDSPHLIKRYILSTCDILAKINSQANILRSQMHFALAKIFEAEHDNMKAIDNLKKALALDYLWVDHPTKLIHPFDRFLIPYFRMLSVSIDSYGQQESGPDEAFSLIALPKKINPKSLEEAYNILLKVAPTNISSYDAIDASHYSNVWLEIIKNASNYGCHEIAAEGCHSFLAIEFETIQFDSAVELQCESTVYGITSCFKLKPENITYAIEFVNFSIERSKILKKNRLAYNSISSIWNSFFSLQNPEDCGDYADFLFELVNHLFESDFPNSKNLVGQIVNFYVKVILLSNSEQQHQNSSSVKKKGQSLDATKQKQLKTAEDIIIKSFSIVSSIYEKKALIDRLVDIFGKRNQLPPNQNDPELSILVTLATIMNEKVQHKPETLTSVYNQILSIKQPALFALLAEKACKLDLHQITIDSASKAIELMPNPSNKDEKYHMALARFYRGLAFLKIIQPDLQEFSCQDKLRSDSAADFLRAAVFFTDAKSTENAKTAMSYFISTISVGENYPKFRELLSDLLVEAISISRKIVIGDDLKVRLYRIYLLVLIDRKDFVTCRKTIKSAITTLNKSVHCDIWDLNLIVTFNADCEKSQQPLLDEMLRVKQLGDSTYQSKLWTFVADLATDQNIQRTALNKALDVLKKDDFELKFQANMNYAHWLFDNDFSWEEIEKAVSSAEKAIVDDEAQPERALEHRFEVVAFQLTATPSFEVFDQARDMVDNLGTSLWDLTVRSNNATEEDEGSSLSKRSASKNKSSSHKLLQSAKPEDFNSNPSSINDWIQLMQQVETHKTIQLAEPFKFVQNLLLIIDVLENVGYEYFLLKIWYHVLLVSGHLVQWPRFEQYLLMKLKIFLDKLNVVSPFVYSNDFILTEEEKSEWTQKVGRYQTDPPSKFPPLRKLLNKQASLLVRLGEYRSALYLINSALNQADQLNDKVTSSESIQMIATIKSRSGDSQGAIDMLSKSNQNIKMPIEFWVEWYSTAFAVQSNSSDFVENLVIAFQQNCLTDKILSIKELISVYKLYRNAAASLSPEGAYDLYENLLKGNLANLKTFIPSIDTTLVFYWRSLLSPKFPKSIVHYRTFGYEVIEIINACSDNYNNILDDKGDEAALPLLCRFVDIVNIFGYLVLKYAPVIRSIEQNGLDINLTGTNESLLSEFIDKSQEPLADLSPTAAVLHFDNVKNNDYIPLKYAVKMNVYLGQCLHAISTENVTLQSSVRYLWKGISLLTDLKEYSLTGEIAQELFSILRSSDISGAIYQFLIAQSVKAYSMRISMLQTDYPPTNRERLFVNENQRLRDAFMNPEISQMFVSSQKYFETIPNGTTLVRLGRKMEEIRNWVTNNRNCMILIIDHVTNESEGLSTSIITLGTPDKFDNVPIEIDFDEVAMKFDIFKQIISTTKTEPTNTEPTTPKGNSPPNSRGKGAKSKRTASKVASAAAPKSELKDTNFAKEALKLNNPEFQKFIEDLCTAFEPLKSVLPDEHSDTILILSSHKNVHSIPFDCISAFDSFSTIYRDFSIMSALNRNSPCTEPPTFGPSD</sequence>
<reference evidence="2 3" key="1">
    <citation type="submission" date="2024-04" db="EMBL/GenBank/DDBJ databases">
        <title>Tritrichomonas musculus Genome.</title>
        <authorList>
            <person name="Alves-Ferreira E."/>
            <person name="Grigg M."/>
            <person name="Lorenzi H."/>
            <person name="Galac M."/>
        </authorList>
    </citation>
    <scope>NUCLEOTIDE SEQUENCE [LARGE SCALE GENOMIC DNA]</scope>
    <source>
        <strain evidence="2 3">EAF2021</strain>
    </source>
</reference>
<protein>
    <submittedName>
        <fullName evidence="2">Cfap46p</fullName>
    </submittedName>
</protein>
<dbReference type="PANTHER" id="PTHR15977">
    <property type="entry name" value="CILIA- AND FLAGELLA-ASSOCIATED PROTEIN 46"/>
    <property type="match status" value="1"/>
</dbReference>
<dbReference type="PANTHER" id="PTHR15977:SF15">
    <property type="entry name" value="CILIA- AND FLAGELLA-ASSOCIATED PROTEIN 46"/>
    <property type="match status" value="1"/>
</dbReference>
<gene>
    <name evidence="2" type="ORF">M9Y10_016421</name>
</gene>
<accession>A0ABR2HW50</accession>
<evidence type="ECO:0000256" key="1">
    <source>
        <dbReference type="SAM" id="MobiDB-lite"/>
    </source>
</evidence>
<dbReference type="EMBL" id="JAPFFF010000021">
    <property type="protein sequence ID" value="KAK8853878.1"/>
    <property type="molecule type" value="Genomic_DNA"/>
</dbReference>
<name>A0ABR2HW50_9EUKA</name>
<feature type="region of interest" description="Disordered" evidence="1">
    <location>
        <begin position="1121"/>
        <end position="1155"/>
    </location>
</feature>
<feature type="compositionally biased region" description="Low complexity" evidence="1">
    <location>
        <begin position="1778"/>
        <end position="1791"/>
    </location>
</feature>
<keyword evidence="3" id="KW-1185">Reference proteome</keyword>
<dbReference type="InterPro" id="IPR039586">
    <property type="entry name" value="CFAP46"/>
</dbReference>
<feature type="region of interest" description="Disordered" evidence="1">
    <location>
        <begin position="1778"/>
        <end position="1817"/>
    </location>
</feature>
<proteinExistence type="predicted"/>
<organism evidence="2 3">
    <name type="scientific">Tritrichomonas musculus</name>
    <dbReference type="NCBI Taxonomy" id="1915356"/>
    <lineage>
        <taxon>Eukaryota</taxon>
        <taxon>Metamonada</taxon>
        <taxon>Parabasalia</taxon>
        <taxon>Tritrichomonadida</taxon>
        <taxon>Tritrichomonadidae</taxon>
        <taxon>Tritrichomonas</taxon>
    </lineage>
</organism>
<comment type="caution">
    <text evidence="2">The sequence shown here is derived from an EMBL/GenBank/DDBJ whole genome shotgun (WGS) entry which is preliminary data.</text>
</comment>